<dbReference type="GO" id="GO:0046982">
    <property type="term" value="F:protein heterodimerization activity"/>
    <property type="evidence" value="ECO:0007669"/>
    <property type="project" value="InterPro"/>
</dbReference>
<accession>A0A9Q3CI86</accession>
<evidence type="ECO:0000259" key="3">
    <source>
        <dbReference type="Pfam" id="PF00808"/>
    </source>
</evidence>
<comment type="subcellular location">
    <subcellularLocation>
        <location evidence="1">Nucleus</location>
    </subcellularLocation>
</comment>
<dbReference type="Gene3D" id="1.10.20.10">
    <property type="entry name" value="Histone, subunit A"/>
    <property type="match status" value="1"/>
</dbReference>
<protein>
    <recommendedName>
        <fullName evidence="3">Transcription factor CBF/NF-Y/archaeal histone domain-containing protein</fullName>
    </recommendedName>
</protein>
<keyword evidence="2" id="KW-0539">Nucleus</keyword>
<dbReference type="GO" id="GO:0008623">
    <property type="term" value="C:CHRAC"/>
    <property type="evidence" value="ECO:0007669"/>
    <property type="project" value="TreeGrafter"/>
</dbReference>
<reference evidence="4" key="1">
    <citation type="submission" date="2021-03" db="EMBL/GenBank/DDBJ databases">
        <title>Draft genome sequence of rust myrtle Austropuccinia psidii MF-1, a brazilian biotype.</title>
        <authorList>
            <person name="Quecine M.C."/>
            <person name="Pachon D.M.R."/>
            <person name="Bonatelli M.L."/>
            <person name="Correr F.H."/>
            <person name="Franceschini L.M."/>
            <person name="Leite T.F."/>
            <person name="Margarido G.R.A."/>
            <person name="Almeida C.A."/>
            <person name="Ferrarezi J.A."/>
            <person name="Labate C.A."/>
        </authorList>
    </citation>
    <scope>NUCLEOTIDE SEQUENCE</scope>
    <source>
        <strain evidence="4">MF-1</strain>
    </source>
</reference>
<dbReference type="InterPro" id="IPR050568">
    <property type="entry name" value="Transcr_DNA_Rep_Reg"/>
</dbReference>
<proteinExistence type="predicted"/>
<feature type="domain" description="Transcription factor CBF/NF-Y/archaeal histone" evidence="3">
    <location>
        <begin position="21"/>
        <end position="83"/>
    </location>
</feature>
<evidence type="ECO:0000256" key="1">
    <source>
        <dbReference type="ARBA" id="ARBA00004123"/>
    </source>
</evidence>
<dbReference type="InterPro" id="IPR003958">
    <property type="entry name" value="CBFA_NFYB_domain"/>
</dbReference>
<name>A0A9Q3CI86_9BASI</name>
<dbReference type="GO" id="GO:0006261">
    <property type="term" value="P:DNA-templated DNA replication"/>
    <property type="evidence" value="ECO:0007669"/>
    <property type="project" value="TreeGrafter"/>
</dbReference>
<dbReference type="SUPFAM" id="SSF47113">
    <property type="entry name" value="Histone-fold"/>
    <property type="match status" value="1"/>
</dbReference>
<dbReference type="Proteomes" id="UP000765509">
    <property type="component" value="Unassembled WGS sequence"/>
</dbReference>
<dbReference type="AlphaFoldDB" id="A0A9Q3CI86"/>
<dbReference type="Pfam" id="PF00808">
    <property type="entry name" value="CBFD_NFYB_HMF"/>
    <property type="match status" value="1"/>
</dbReference>
<dbReference type="InterPro" id="IPR009072">
    <property type="entry name" value="Histone-fold"/>
</dbReference>
<evidence type="ECO:0000313" key="5">
    <source>
        <dbReference type="Proteomes" id="UP000765509"/>
    </source>
</evidence>
<sequence length="188" mass="21798">MATNKFPKSQTNSSSHLISLNKIKKILKQDEALHPKNKKISIEFSFLILIATEFFIKKLTQDSFQQSKNQKRVFVKFTDIVNAIKQNPEYVWLEEVITPNMFANNNNQTQIITTATENQTLSTVIVDSVQMEIDQNEETQDGNNEDENKSIDFIISINLSWALSFFPVITFKWTRLSTINKRRPESHI</sequence>
<keyword evidence="5" id="KW-1185">Reference proteome</keyword>
<dbReference type="PANTHER" id="PTHR10252">
    <property type="entry name" value="HISTONE-LIKE TRANSCRIPTION FACTOR CCAAT-RELATED"/>
    <property type="match status" value="1"/>
</dbReference>
<dbReference type="PANTHER" id="PTHR10252:SF54">
    <property type="entry name" value="CHROMATIN ACCESSIBILITY COMPLEX PROTEIN 1"/>
    <property type="match status" value="1"/>
</dbReference>
<organism evidence="4 5">
    <name type="scientific">Austropuccinia psidii MF-1</name>
    <dbReference type="NCBI Taxonomy" id="1389203"/>
    <lineage>
        <taxon>Eukaryota</taxon>
        <taxon>Fungi</taxon>
        <taxon>Dikarya</taxon>
        <taxon>Basidiomycota</taxon>
        <taxon>Pucciniomycotina</taxon>
        <taxon>Pucciniomycetes</taxon>
        <taxon>Pucciniales</taxon>
        <taxon>Sphaerophragmiaceae</taxon>
        <taxon>Austropuccinia</taxon>
    </lineage>
</organism>
<comment type="caution">
    <text evidence="4">The sequence shown here is derived from an EMBL/GenBank/DDBJ whole genome shotgun (WGS) entry which is preliminary data.</text>
</comment>
<gene>
    <name evidence="4" type="ORF">O181_022865</name>
</gene>
<dbReference type="OrthoDB" id="636685at2759"/>
<dbReference type="EMBL" id="AVOT02007094">
    <property type="protein sequence ID" value="MBW0483150.1"/>
    <property type="molecule type" value="Genomic_DNA"/>
</dbReference>
<evidence type="ECO:0000256" key="2">
    <source>
        <dbReference type="ARBA" id="ARBA00023242"/>
    </source>
</evidence>
<evidence type="ECO:0000313" key="4">
    <source>
        <dbReference type="EMBL" id="MBW0483150.1"/>
    </source>
</evidence>